<dbReference type="EMBL" id="GU084384">
    <property type="protein sequence ID" value="ADF45428.1"/>
    <property type="molecule type" value="Genomic_DNA"/>
</dbReference>
<protein>
    <submittedName>
        <fullName evidence="4">Phase-variable surface lipoprotein hemagglutinin</fullName>
    </submittedName>
</protein>
<evidence type="ECO:0000256" key="1">
    <source>
        <dbReference type="SAM" id="MobiDB-lite"/>
    </source>
</evidence>
<feature type="region of interest" description="Disordered" evidence="1">
    <location>
        <begin position="28"/>
        <end position="65"/>
    </location>
</feature>
<dbReference type="PROSITE" id="PS51257">
    <property type="entry name" value="PROKAR_LIPOPROTEIN"/>
    <property type="match status" value="1"/>
</dbReference>
<feature type="domain" description="Extracellular matrix-binding protein ebh GA module" evidence="3">
    <location>
        <begin position="48"/>
        <end position="107"/>
    </location>
</feature>
<feature type="signal peptide" evidence="2">
    <location>
        <begin position="1"/>
        <end position="23"/>
    </location>
</feature>
<gene>
    <name evidence="4" type="primary">vlhA</name>
</gene>
<sequence length="754" mass="81135">MKNKKIKLLLAASAVAIAPAVIAISCGDQTPAPEPTPGNPNTDNPQNPNPGNPGGGTVDPVEAAKTEAKTAIDASAELSDSVKEALKRQVEATTTEAEARDLKTKADALVSAVKALSGSVTKAKEAKEDAEYSKVTDTTHKTTLEAKLTAAAGFLTEGSKLANLNADGTLATTQSDLKSAKTALDAAVDAVKPDLEFQKTKTSAAAKVTELESLVNTALKAELERQVNELTKDHATEATTMLENLTSLKESLESLQTLVSDGLKMQVDYPQKYYDADNKADFDAALLKASSVFPAFKWIAESIMVPAPEGDALPNPRAWTKARDKSEFVLQNFVMAPAQVAATTSTQPAAVESTSATVRVAMSGEAEGAQEEDSESSEAQTAPTADLASTVSYLKTLDTDLKAQTAALNGDTTTNKTAYYKPVDDRTLYWDGFMPKIVVPTYEPDTTGDSKATHEDANRPLLEQWFKVNQDKLSLVAEQLTKKLGEEKFKNMTLSNPTISWDEVEFSGRRYLTPKATFNLAAKEGYVLAQDSANTVTLTIRVLYKDSNPEVNVFQTQGSSPSATPNNTRNANDETTKRTVNVYLNYTGPNIELNAELPKVGSQENTSLNGTSNVDGDFNTAFRGNPSSGLLFSNRYANPLLKSVINYVNKFDPKFRAEFVTDARDGVTITKVQNTRELRPGTLDDLKGNNVFLQQIKGDTEAVYFAVTAIASNNWLNTFLIRIPLTKFVRPISVFQATTAAPQDAAQASEGQGS</sequence>
<name>D5IF05_MYCSY</name>
<keyword evidence="2" id="KW-0732">Signal</keyword>
<dbReference type="SMART" id="SM00844">
    <property type="entry name" value="GA"/>
    <property type="match status" value="1"/>
</dbReference>
<dbReference type="Gene3D" id="1.20.5.420">
    <property type="entry name" value="Immunoglobulin FC, subunit C"/>
    <property type="match status" value="1"/>
</dbReference>
<feature type="region of interest" description="Disordered" evidence="1">
    <location>
        <begin position="555"/>
        <end position="574"/>
    </location>
</feature>
<evidence type="ECO:0000259" key="3">
    <source>
        <dbReference type="SMART" id="SM00844"/>
    </source>
</evidence>
<reference evidence="4" key="1">
    <citation type="journal article" date="2011" name="Avian Pathol.">
        <title>Variation of vlhA gene in Mycoplasma synoviae clones isolated from chickens.</title>
        <authorList>
            <person name="Slavec B."/>
            <person name="Bercic R.L."/>
            <person name="Cizelj I."/>
            <person name="Narat M."/>
            <person name="Zorman-Rojs O."/>
            <person name="Dovc P."/>
            <person name="Bencina D."/>
        </authorList>
    </citation>
    <scope>NUCLEOTIDE SEQUENCE</scope>
    <source>
        <strain evidence="4">T68W/IP2K</strain>
    </source>
</reference>
<dbReference type="Pfam" id="PF01468">
    <property type="entry name" value="GA"/>
    <property type="match status" value="1"/>
</dbReference>
<dbReference type="InterPro" id="IPR020840">
    <property type="entry name" value="Extracell_matrix-bd_GA"/>
</dbReference>
<feature type="compositionally biased region" description="Polar residues" evidence="1">
    <location>
        <begin position="555"/>
        <end position="570"/>
    </location>
</feature>
<dbReference type="Gene3D" id="1.20.120.1850">
    <property type="entry name" value="Ebh helix bundles repeating unit (S and A modules)"/>
    <property type="match status" value="1"/>
</dbReference>
<organism evidence="4">
    <name type="scientific">Mycoplasmopsis synoviae</name>
    <name type="common">Mycoplasma synoviae</name>
    <dbReference type="NCBI Taxonomy" id="2109"/>
    <lineage>
        <taxon>Bacteria</taxon>
        <taxon>Bacillati</taxon>
        <taxon>Mycoplasmatota</taxon>
        <taxon>Mycoplasmoidales</taxon>
        <taxon>Metamycoplasmataceae</taxon>
        <taxon>Mycoplasmopsis</taxon>
    </lineage>
</organism>
<accession>D5IF05</accession>
<feature type="chain" id="PRO_5003073354" evidence="2">
    <location>
        <begin position="24"/>
        <end position="754"/>
    </location>
</feature>
<feature type="region of interest" description="Disordered" evidence="1">
    <location>
        <begin position="363"/>
        <end position="385"/>
    </location>
</feature>
<dbReference type="InterPro" id="IPR002988">
    <property type="entry name" value="GA_module"/>
</dbReference>
<proteinExistence type="predicted"/>
<keyword evidence="4" id="KW-0449">Lipoprotein</keyword>
<dbReference type="AlphaFoldDB" id="D5IF05"/>
<evidence type="ECO:0000313" key="4">
    <source>
        <dbReference type="EMBL" id="ADF45428.1"/>
    </source>
</evidence>
<evidence type="ECO:0000256" key="2">
    <source>
        <dbReference type="SAM" id="SignalP"/>
    </source>
</evidence>